<accession>A0A9N9JAI7</accession>
<sequence length="183" mass="20681">MLGICKKCEKTEYSDIAWCKSCDPVNSVRTGNDEIDKFLQRALLSAKSYGKVVEWIQFNRLEDIKFIGQGGFSNIFSATWIDGERKDIEEEGEIRGKKLKVALKLLNNSENITKAFLNEIEKDISIRNEFIAADKIARNEIIAANKIVSNPSSSQIHPNAIYTSRLLSKKLDLENLPEPKNST</sequence>
<keyword evidence="2" id="KW-1185">Reference proteome</keyword>
<dbReference type="OrthoDB" id="2444598at2759"/>
<evidence type="ECO:0000313" key="1">
    <source>
        <dbReference type="EMBL" id="CAG8772973.1"/>
    </source>
</evidence>
<dbReference type="Proteomes" id="UP000789405">
    <property type="component" value="Unassembled WGS sequence"/>
</dbReference>
<dbReference type="AlphaFoldDB" id="A0A9N9JAI7"/>
<gene>
    <name evidence="1" type="ORF">DERYTH_LOCUS18864</name>
</gene>
<feature type="non-terminal residue" evidence="1">
    <location>
        <position position="1"/>
    </location>
</feature>
<comment type="caution">
    <text evidence="1">The sequence shown here is derived from an EMBL/GenBank/DDBJ whole genome shotgun (WGS) entry which is preliminary data.</text>
</comment>
<dbReference type="SUPFAM" id="SSF56112">
    <property type="entry name" value="Protein kinase-like (PK-like)"/>
    <property type="match status" value="1"/>
</dbReference>
<dbReference type="EMBL" id="CAJVPY010019799">
    <property type="protein sequence ID" value="CAG8772973.1"/>
    <property type="molecule type" value="Genomic_DNA"/>
</dbReference>
<dbReference type="InterPro" id="IPR011009">
    <property type="entry name" value="Kinase-like_dom_sf"/>
</dbReference>
<name>A0A9N9JAI7_9GLOM</name>
<evidence type="ECO:0000313" key="2">
    <source>
        <dbReference type="Proteomes" id="UP000789405"/>
    </source>
</evidence>
<reference evidence="1" key="1">
    <citation type="submission" date="2021-06" db="EMBL/GenBank/DDBJ databases">
        <authorList>
            <person name="Kallberg Y."/>
            <person name="Tangrot J."/>
            <person name="Rosling A."/>
        </authorList>
    </citation>
    <scope>NUCLEOTIDE SEQUENCE</scope>
    <source>
        <strain evidence="1">MA453B</strain>
    </source>
</reference>
<organism evidence="1 2">
    <name type="scientific">Dentiscutata erythropus</name>
    <dbReference type="NCBI Taxonomy" id="1348616"/>
    <lineage>
        <taxon>Eukaryota</taxon>
        <taxon>Fungi</taxon>
        <taxon>Fungi incertae sedis</taxon>
        <taxon>Mucoromycota</taxon>
        <taxon>Glomeromycotina</taxon>
        <taxon>Glomeromycetes</taxon>
        <taxon>Diversisporales</taxon>
        <taxon>Gigasporaceae</taxon>
        <taxon>Dentiscutata</taxon>
    </lineage>
</organism>
<proteinExistence type="predicted"/>
<dbReference type="Gene3D" id="1.10.10.1010">
    <property type="entry name" value="Intein homing endonuclease, domain IV"/>
    <property type="match status" value="1"/>
</dbReference>
<protein>
    <submittedName>
        <fullName evidence="1">165_t:CDS:1</fullName>
    </submittedName>
</protein>